<dbReference type="AlphaFoldDB" id="A0AAN6ZAP7"/>
<dbReference type="EMBL" id="MU853420">
    <property type="protein sequence ID" value="KAK4132080.1"/>
    <property type="molecule type" value="Genomic_DNA"/>
</dbReference>
<evidence type="ECO:0000313" key="1">
    <source>
        <dbReference type="EMBL" id="KAK4132080.1"/>
    </source>
</evidence>
<dbReference type="Proteomes" id="UP001304895">
    <property type="component" value="Unassembled WGS sequence"/>
</dbReference>
<dbReference type="InterPro" id="IPR036410">
    <property type="entry name" value="HSP_DnaJ_Cys-rich_dom_sf"/>
</dbReference>
<comment type="caution">
    <text evidence="1">The sequence shown here is derived from an EMBL/GenBank/DDBJ whole genome shotgun (WGS) entry which is preliminary data.</text>
</comment>
<reference evidence="1" key="1">
    <citation type="journal article" date="2023" name="Mol. Phylogenet. Evol.">
        <title>Genome-scale phylogeny and comparative genomics of the fungal order Sordariales.</title>
        <authorList>
            <person name="Hensen N."/>
            <person name="Bonometti L."/>
            <person name="Westerberg I."/>
            <person name="Brannstrom I.O."/>
            <person name="Guillou S."/>
            <person name="Cros-Aarteil S."/>
            <person name="Calhoun S."/>
            <person name="Haridas S."/>
            <person name="Kuo A."/>
            <person name="Mondo S."/>
            <person name="Pangilinan J."/>
            <person name="Riley R."/>
            <person name="LaButti K."/>
            <person name="Andreopoulos B."/>
            <person name="Lipzen A."/>
            <person name="Chen C."/>
            <person name="Yan M."/>
            <person name="Daum C."/>
            <person name="Ng V."/>
            <person name="Clum A."/>
            <person name="Steindorff A."/>
            <person name="Ohm R.A."/>
            <person name="Martin F."/>
            <person name="Silar P."/>
            <person name="Natvig D.O."/>
            <person name="Lalanne C."/>
            <person name="Gautier V."/>
            <person name="Ament-Velasquez S.L."/>
            <person name="Kruys A."/>
            <person name="Hutchinson M.I."/>
            <person name="Powell A.J."/>
            <person name="Barry K."/>
            <person name="Miller A.N."/>
            <person name="Grigoriev I.V."/>
            <person name="Debuchy R."/>
            <person name="Gladieux P."/>
            <person name="Hiltunen Thoren M."/>
            <person name="Johannesson H."/>
        </authorList>
    </citation>
    <scope>NUCLEOTIDE SEQUENCE</scope>
    <source>
        <strain evidence="1">CBS 123565</strain>
    </source>
</reference>
<dbReference type="Gene3D" id="6.20.20.10">
    <property type="match status" value="1"/>
</dbReference>
<keyword evidence="2" id="KW-1185">Reference proteome</keyword>
<evidence type="ECO:0000313" key="2">
    <source>
        <dbReference type="Proteomes" id="UP001304895"/>
    </source>
</evidence>
<sequence length="63" mass="6466">MSSTCPDCKGSGEVGGFVCGLCNGTGKRNTSATTARGIIAVWQRGQLGELETSASIIIAMILF</sequence>
<gene>
    <name evidence="1" type="ORF">BT67DRAFT_444198</name>
</gene>
<dbReference type="SUPFAM" id="SSF57938">
    <property type="entry name" value="DnaJ/Hsp40 cysteine-rich domain"/>
    <property type="match status" value="1"/>
</dbReference>
<proteinExistence type="predicted"/>
<reference evidence="1" key="2">
    <citation type="submission" date="2023-05" db="EMBL/GenBank/DDBJ databases">
        <authorList>
            <consortium name="Lawrence Berkeley National Laboratory"/>
            <person name="Steindorff A."/>
            <person name="Hensen N."/>
            <person name="Bonometti L."/>
            <person name="Westerberg I."/>
            <person name="Brannstrom I.O."/>
            <person name="Guillou S."/>
            <person name="Cros-Aarteil S."/>
            <person name="Calhoun S."/>
            <person name="Haridas S."/>
            <person name="Kuo A."/>
            <person name="Mondo S."/>
            <person name="Pangilinan J."/>
            <person name="Riley R."/>
            <person name="Labutti K."/>
            <person name="Andreopoulos B."/>
            <person name="Lipzen A."/>
            <person name="Chen C."/>
            <person name="Yanf M."/>
            <person name="Daum C."/>
            <person name="Ng V."/>
            <person name="Clum A."/>
            <person name="Ohm R."/>
            <person name="Martin F."/>
            <person name="Silar P."/>
            <person name="Natvig D."/>
            <person name="Lalanne C."/>
            <person name="Gautier V."/>
            <person name="Ament-Velasquez S.L."/>
            <person name="Kruys A."/>
            <person name="Hutchinson M.I."/>
            <person name="Powell A.J."/>
            <person name="Barry K."/>
            <person name="Miller A.N."/>
            <person name="Grigoriev I.V."/>
            <person name="Debuchy R."/>
            <person name="Gladieux P."/>
            <person name="Thoren M.H."/>
            <person name="Johannesson H."/>
        </authorList>
    </citation>
    <scope>NUCLEOTIDE SEQUENCE</scope>
    <source>
        <strain evidence="1">CBS 123565</strain>
    </source>
</reference>
<name>A0AAN6ZAP7_9PEZI</name>
<protein>
    <submittedName>
        <fullName evidence="1">Uncharacterized protein</fullName>
    </submittedName>
</protein>
<accession>A0AAN6ZAP7</accession>
<organism evidence="1 2">
    <name type="scientific">Trichocladium antarcticum</name>
    <dbReference type="NCBI Taxonomy" id="1450529"/>
    <lineage>
        <taxon>Eukaryota</taxon>
        <taxon>Fungi</taxon>
        <taxon>Dikarya</taxon>
        <taxon>Ascomycota</taxon>
        <taxon>Pezizomycotina</taxon>
        <taxon>Sordariomycetes</taxon>
        <taxon>Sordariomycetidae</taxon>
        <taxon>Sordariales</taxon>
        <taxon>Chaetomiaceae</taxon>
        <taxon>Trichocladium</taxon>
    </lineage>
</organism>